<protein>
    <submittedName>
        <fullName evidence="2">Streptogramin A acetyltransferase</fullName>
        <ecNumber evidence="2">2.3.1.-</ecNumber>
    </submittedName>
</protein>
<dbReference type="InterPro" id="IPR001451">
    <property type="entry name" value="Hexapep"/>
</dbReference>
<dbReference type="Gene3D" id="2.160.10.10">
    <property type="entry name" value="Hexapeptide repeat proteins"/>
    <property type="match status" value="1"/>
</dbReference>
<dbReference type="GO" id="GO:0016746">
    <property type="term" value="F:acyltransferase activity"/>
    <property type="evidence" value="ECO:0007669"/>
    <property type="project" value="UniProtKB-KW"/>
</dbReference>
<proteinExistence type="predicted"/>
<dbReference type="SUPFAM" id="SSF51161">
    <property type="entry name" value="Trimeric LpxA-like enzymes"/>
    <property type="match status" value="1"/>
</dbReference>
<name>A0A644VU72_9ZZZZ</name>
<keyword evidence="1 2" id="KW-0808">Transferase</keyword>
<dbReference type="PANTHER" id="PTHR23416">
    <property type="entry name" value="SIALIC ACID SYNTHASE-RELATED"/>
    <property type="match status" value="1"/>
</dbReference>
<dbReference type="PROSITE" id="PS00101">
    <property type="entry name" value="HEXAPEP_TRANSFERASES"/>
    <property type="match status" value="1"/>
</dbReference>
<dbReference type="InterPro" id="IPR051159">
    <property type="entry name" value="Hexapeptide_acetyltransf"/>
</dbReference>
<reference evidence="2" key="1">
    <citation type="submission" date="2019-08" db="EMBL/GenBank/DDBJ databases">
        <authorList>
            <person name="Kucharzyk K."/>
            <person name="Murdoch R.W."/>
            <person name="Higgins S."/>
            <person name="Loffler F."/>
        </authorList>
    </citation>
    <scope>NUCLEOTIDE SEQUENCE</scope>
</reference>
<dbReference type="InterPro" id="IPR011004">
    <property type="entry name" value="Trimer_LpxA-like_sf"/>
</dbReference>
<evidence type="ECO:0000313" key="2">
    <source>
        <dbReference type="EMBL" id="MPL94974.1"/>
    </source>
</evidence>
<dbReference type="Pfam" id="PF00132">
    <property type="entry name" value="Hexapep"/>
    <property type="match status" value="1"/>
</dbReference>
<accession>A0A644VU72</accession>
<keyword evidence="2" id="KW-0012">Acyltransferase</keyword>
<evidence type="ECO:0000256" key="1">
    <source>
        <dbReference type="ARBA" id="ARBA00022679"/>
    </source>
</evidence>
<gene>
    <name evidence="2" type="primary">vatD_1</name>
    <name evidence="2" type="ORF">SDC9_41137</name>
</gene>
<dbReference type="InterPro" id="IPR018357">
    <property type="entry name" value="Hexapep_transf_CS"/>
</dbReference>
<comment type="caution">
    <text evidence="2">The sequence shown here is derived from an EMBL/GenBank/DDBJ whole genome shotgun (WGS) entry which is preliminary data.</text>
</comment>
<dbReference type="EMBL" id="VSSQ01000449">
    <property type="protein sequence ID" value="MPL94974.1"/>
    <property type="molecule type" value="Genomic_DNA"/>
</dbReference>
<organism evidence="2">
    <name type="scientific">bioreactor metagenome</name>
    <dbReference type="NCBI Taxonomy" id="1076179"/>
    <lineage>
        <taxon>unclassified sequences</taxon>
        <taxon>metagenomes</taxon>
        <taxon>ecological metagenomes</taxon>
    </lineage>
</organism>
<dbReference type="EC" id="2.3.1.-" evidence="2"/>
<dbReference type="AlphaFoldDB" id="A0A644VU72"/>
<sequence>MSTRAKIHIGDYVMTGPHITIITGDHRTDLIGRYMMSVTDNEKLPENDADVVLSGDNWIGANVTILKGVTIGKGTIIAAGSVVTKDVPAYEIWGGVPAKKLKTRFTEEEIMMHEKIIYNNL</sequence>